<dbReference type="CDD" id="cd07970">
    <property type="entry name" value="OBF_DNA_ligase_LigC"/>
    <property type="match status" value="1"/>
</dbReference>
<dbReference type="PROSITE" id="PS50160">
    <property type="entry name" value="DNA_LIGASE_A3"/>
    <property type="match status" value="1"/>
</dbReference>
<keyword evidence="6" id="KW-1185">Reference proteome</keyword>
<proteinExistence type="inferred from homology"/>
<dbReference type="RefSeq" id="WP_345207342.1">
    <property type="nucleotide sequence ID" value="NZ_BAABGM010000019.1"/>
</dbReference>
<accession>A0ABP8KMY9</accession>
<dbReference type="PROSITE" id="PS00333">
    <property type="entry name" value="DNA_LIGASE_A2"/>
    <property type="match status" value="1"/>
</dbReference>
<dbReference type="EMBL" id="BAABGM010000019">
    <property type="protein sequence ID" value="GAA4410100.1"/>
    <property type="molecule type" value="Genomic_DNA"/>
</dbReference>
<dbReference type="PANTHER" id="PTHR45674:SF4">
    <property type="entry name" value="DNA LIGASE 1"/>
    <property type="match status" value="1"/>
</dbReference>
<dbReference type="InterPro" id="IPR016059">
    <property type="entry name" value="DNA_ligase_ATP-dep_CS"/>
</dbReference>
<name>A0ABP8KMY9_9MICO</name>
<comment type="catalytic activity">
    <reaction evidence="3">
        <text>ATP + (deoxyribonucleotide)n-3'-hydroxyl + 5'-phospho-(deoxyribonucleotide)m = (deoxyribonucleotide)n+m + AMP + diphosphate.</text>
        <dbReference type="EC" id="6.5.1.1"/>
    </reaction>
</comment>
<dbReference type="InterPro" id="IPR050191">
    <property type="entry name" value="ATP-dep_DNA_ligase"/>
</dbReference>
<organism evidence="5 6">
    <name type="scientific">Fodinibacter luteus</name>
    <dbReference type="NCBI Taxonomy" id="552064"/>
    <lineage>
        <taxon>Bacteria</taxon>
        <taxon>Bacillati</taxon>
        <taxon>Actinomycetota</taxon>
        <taxon>Actinomycetes</taxon>
        <taxon>Micrococcales</taxon>
        <taxon>Intrasporangiaceae</taxon>
        <taxon>Fodinibacter (ex Wang et al. 2009)</taxon>
    </lineage>
</organism>
<dbReference type="InterPro" id="IPR012310">
    <property type="entry name" value="DNA_ligase_ATP-dep_cent"/>
</dbReference>
<evidence type="ECO:0000313" key="5">
    <source>
        <dbReference type="EMBL" id="GAA4410100.1"/>
    </source>
</evidence>
<dbReference type="PANTHER" id="PTHR45674">
    <property type="entry name" value="DNA LIGASE 1/3 FAMILY MEMBER"/>
    <property type="match status" value="1"/>
</dbReference>
<dbReference type="CDD" id="cd07905">
    <property type="entry name" value="Adenylation_DNA_ligase_LigC"/>
    <property type="match status" value="1"/>
</dbReference>
<sequence length="328" mass="35615">MVVALPEGLDGPVEVALARSEEAIPPSSSLKGGALYELKWDGYRVAVVRDGAGARLWSRQGKELTSRFPDLVAAAVAQVEPGTVLDGEAVIWNGSRLDFDLLQRRLVNTPRKVAVLAARNPASLIVFDVLAHRAKDIRRRALRERRQLLEELSAGWDPPLQLSPTTDDEVTARDWMTQYRPAGIEGLVIKAADSVYTPGRRTWIKVKSRESTDVLIGGITGSLERPETIVAGLVRGGELQVVGRSTPLTRDQAQSLATVLTPAGPNHPWPDIISSSRFGTGRDKVPLVKVEPSVVAEVLADAALQAGGYRHPLRFVRARLDLGPEDLS</sequence>
<dbReference type="InterPro" id="IPR012340">
    <property type="entry name" value="NA-bd_OB-fold"/>
</dbReference>
<comment type="similarity">
    <text evidence="1">Belongs to the ATP-dependent DNA ligase family.</text>
</comment>
<evidence type="ECO:0000256" key="3">
    <source>
        <dbReference type="ARBA" id="ARBA00034003"/>
    </source>
</evidence>
<evidence type="ECO:0000256" key="1">
    <source>
        <dbReference type="ARBA" id="ARBA00007572"/>
    </source>
</evidence>
<comment type="caution">
    <text evidence="5">The sequence shown here is derived from an EMBL/GenBank/DDBJ whole genome shotgun (WGS) entry which is preliminary data.</text>
</comment>
<evidence type="ECO:0000313" key="6">
    <source>
        <dbReference type="Proteomes" id="UP001500945"/>
    </source>
</evidence>
<gene>
    <name evidence="5" type="ORF">GCM10023168_29450</name>
</gene>
<reference evidence="6" key="1">
    <citation type="journal article" date="2019" name="Int. J. Syst. Evol. Microbiol.">
        <title>The Global Catalogue of Microorganisms (GCM) 10K type strain sequencing project: providing services to taxonomists for standard genome sequencing and annotation.</title>
        <authorList>
            <consortium name="The Broad Institute Genomics Platform"/>
            <consortium name="The Broad Institute Genome Sequencing Center for Infectious Disease"/>
            <person name="Wu L."/>
            <person name="Ma J."/>
        </authorList>
    </citation>
    <scope>NUCLEOTIDE SEQUENCE [LARGE SCALE GENOMIC DNA]</scope>
    <source>
        <strain evidence="6">JCM 17809</strain>
    </source>
</reference>
<dbReference type="SUPFAM" id="SSF56091">
    <property type="entry name" value="DNA ligase/mRNA capping enzyme, catalytic domain"/>
    <property type="match status" value="1"/>
</dbReference>
<feature type="domain" description="ATP-dependent DNA ligase family profile" evidence="4">
    <location>
        <begin position="124"/>
        <end position="238"/>
    </location>
</feature>
<dbReference type="Pfam" id="PF01068">
    <property type="entry name" value="DNA_ligase_A_M"/>
    <property type="match status" value="1"/>
</dbReference>
<keyword evidence="2 5" id="KW-0436">Ligase</keyword>
<protein>
    <submittedName>
        <fullName evidence="5">ATP-dependent DNA ligase</fullName>
    </submittedName>
</protein>
<dbReference type="InterPro" id="IPR044119">
    <property type="entry name" value="Adenylation_LigC-like"/>
</dbReference>
<evidence type="ECO:0000259" key="4">
    <source>
        <dbReference type="PROSITE" id="PS50160"/>
    </source>
</evidence>
<evidence type="ECO:0000256" key="2">
    <source>
        <dbReference type="ARBA" id="ARBA00022598"/>
    </source>
</evidence>
<dbReference type="InterPro" id="IPR044117">
    <property type="entry name" value="OBF_LigC-like"/>
</dbReference>
<dbReference type="Proteomes" id="UP001500945">
    <property type="component" value="Unassembled WGS sequence"/>
</dbReference>
<dbReference type="Gene3D" id="2.40.50.140">
    <property type="entry name" value="Nucleic acid-binding proteins"/>
    <property type="match status" value="1"/>
</dbReference>
<dbReference type="Gene3D" id="3.30.470.30">
    <property type="entry name" value="DNA ligase/mRNA capping enzyme"/>
    <property type="match status" value="1"/>
</dbReference>
<dbReference type="GO" id="GO:0016874">
    <property type="term" value="F:ligase activity"/>
    <property type="evidence" value="ECO:0007669"/>
    <property type="project" value="UniProtKB-KW"/>
</dbReference>